<sequence>MSRALYFFRNIRTKQVLACPSPSVMSAVSYINTQITNPALRPTVIRPDHWTPLVVVSGFESEQAHADAFTLAAQPGHPLTPPTADEKRQHALLTRPNKRLAEMDMVERQVAQLARALVYMDAVGSRAVPSSAQEEKGSSQQKIKLFWEDDQWIGKVQDAGLSWPKWVEHDKLELKRGNVITNKELRHSAQ</sequence>
<proteinExistence type="predicted"/>
<dbReference type="EMBL" id="JANBVB010000005">
    <property type="protein sequence ID" value="KAJ2900429.1"/>
    <property type="molecule type" value="Genomic_DNA"/>
</dbReference>
<evidence type="ECO:0000313" key="1">
    <source>
        <dbReference type="EMBL" id="KAJ2900429.1"/>
    </source>
</evidence>
<name>A0ACC1M9V2_9FUNG</name>
<comment type="caution">
    <text evidence="1">The sequence shown here is derived from an EMBL/GenBank/DDBJ whole genome shotgun (WGS) entry which is preliminary data.</text>
</comment>
<gene>
    <name evidence="1" type="ORF">IWW38_000482</name>
</gene>
<keyword evidence="2" id="KW-1185">Reference proteome</keyword>
<dbReference type="Proteomes" id="UP001139981">
    <property type="component" value="Unassembled WGS sequence"/>
</dbReference>
<evidence type="ECO:0000313" key="2">
    <source>
        <dbReference type="Proteomes" id="UP001139981"/>
    </source>
</evidence>
<protein>
    <submittedName>
        <fullName evidence="1">Uncharacterized protein</fullName>
    </submittedName>
</protein>
<accession>A0ACC1M9V2</accession>
<reference evidence="1" key="1">
    <citation type="submission" date="2022-07" db="EMBL/GenBank/DDBJ databases">
        <title>Phylogenomic reconstructions and comparative analyses of Kickxellomycotina fungi.</title>
        <authorList>
            <person name="Reynolds N.K."/>
            <person name="Stajich J.E."/>
            <person name="Barry K."/>
            <person name="Grigoriev I.V."/>
            <person name="Crous P."/>
            <person name="Smith M.E."/>
        </authorList>
    </citation>
    <scope>NUCLEOTIDE SEQUENCE</scope>
    <source>
        <strain evidence="1">CBS 190363</strain>
    </source>
</reference>
<organism evidence="1 2">
    <name type="scientific">Coemansia aciculifera</name>
    <dbReference type="NCBI Taxonomy" id="417176"/>
    <lineage>
        <taxon>Eukaryota</taxon>
        <taxon>Fungi</taxon>
        <taxon>Fungi incertae sedis</taxon>
        <taxon>Zoopagomycota</taxon>
        <taxon>Kickxellomycotina</taxon>
        <taxon>Kickxellomycetes</taxon>
        <taxon>Kickxellales</taxon>
        <taxon>Kickxellaceae</taxon>
        <taxon>Coemansia</taxon>
    </lineage>
</organism>